<dbReference type="AlphaFoldDB" id="A0A2U9CCT3"/>
<dbReference type="PRINTS" id="PR00263">
    <property type="entry name" value="HBGFFGF"/>
</dbReference>
<organism evidence="3 4">
    <name type="scientific">Scophthalmus maximus</name>
    <name type="common">Turbot</name>
    <name type="synonym">Psetta maxima</name>
    <dbReference type="NCBI Taxonomy" id="52904"/>
    <lineage>
        <taxon>Eukaryota</taxon>
        <taxon>Metazoa</taxon>
        <taxon>Chordata</taxon>
        <taxon>Craniata</taxon>
        <taxon>Vertebrata</taxon>
        <taxon>Euteleostomi</taxon>
        <taxon>Actinopterygii</taxon>
        <taxon>Neopterygii</taxon>
        <taxon>Teleostei</taxon>
        <taxon>Neoteleostei</taxon>
        <taxon>Acanthomorphata</taxon>
        <taxon>Carangaria</taxon>
        <taxon>Pleuronectiformes</taxon>
        <taxon>Pleuronectoidei</taxon>
        <taxon>Scophthalmidae</taxon>
        <taxon>Scophthalmus</taxon>
    </lineage>
</organism>
<evidence type="ECO:0000313" key="3">
    <source>
        <dbReference type="EMBL" id="AWP12682.1"/>
    </source>
</evidence>
<dbReference type="GO" id="GO:0008233">
    <property type="term" value="F:peptidase activity"/>
    <property type="evidence" value="ECO:0007669"/>
    <property type="project" value="UniProtKB-KW"/>
</dbReference>
<dbReference type="PANTHER" id="PTHR11486">
    <property type="entry name" value="FIBROBLAST GROWTH FACTOR"/>
    <property type="match status" value="1"/>
</dbReference>
<dbReference type="InterPro" id="IPR002209">
    <property type="entry name" value="Fibroblast_GF_fam"/>
</dbReference>
<evidence type="ECO:0000256" key="2">
    <source>
        <dbReference type="RuleBase" id="RU049442"/>
    </source>
</evidence>
<dbReference type="InterPro" id="IPR008996">
    <property type="entry name" value="IL1/FGF"/>
</dbReference>
<protein>
    <recommendedName>
        <fullName evidence="2">Fibroblast growth factor</fullName>
        <shortName evidence="2">FGF</shortName>
    </recommendedName>
</protein>
<dbReference type="EMBL" id="CP026256">
    <property type="protein sequence ID" value="AWP12682.1"/>
    <property type="molecule type" value="Genomic_DNA"/>
</dbReference>
<keyword evidence="3" id="KW-0378">Hydrolase</keyword>
<proteinExistence type="inferred from homology"/>
<sequence>MNASSLMSGFGLLLVLGVYDQAVGSRRRGPVASPEKHNTRLWKLRLRDSLLKGQMELHPIRYNESIYNAGSSPHPTGEAINHLLLYCRVGIGYHLQILPSGSVGGVHKPTEDSWLKVFAMNQGVVGIRGVKSGLYLCMSAAGRAYGAGEFSADCLLKENLEENHYTTYSSLSHPGIYLALSHRGGLRRGSSVGRHQACTHFLPRRTP</sequence>
<reference evidence="3 4" key="1">
    <citation type="submission" date="2017-12" db="EMBL/GenBank/DDBJ databases">
        <title>Integrating genomic resources of turbot (Scophthalmus maximus) in depth evaluation of genetic and physical mapping variation across individuals.</title>
        <authorList>
            <person name="Martinez P."/>
        </authorList>
    </citation>
    <scope>NUCLEOTIDE SEQUENCE [LARGE SCALE GENOMIC DNA]</scope>
</reference>
<keyword evidence="3" id="KW-0812">Transmembrane</keyword>
<dbReference type="Gene3D" id="2.80.10.50">
    <property type="match status" value="1"/>
</dbReference>
<dbReference type="Proteomes" id="UP000246464">
    <property type="component" value="Chromosome 14"/>
</dbReference>
<dbReference type="SUPFAM" id="SSF50353">
    <property type="entry name" value="Cytokine"/>
    <property type="match status" value="1"/>
</dbReference>
<evidence type="ECO:0000313" key="4">
    <source>
        <dbReference type="Proteomes" id="UP000246464"/>
    </source>
</evidence>
<evidence type="ECO:0000256" key="1">
    <source>
        <dbReference type="ARBA" id="ARBA00007936"/>
    </source>
</evidence>
<feature type="signal peptide" evidence="2">
    <location>
        <begin position="1"/>
        <end position="24"/>
    </location>
</feature>
<keyword evidence="4" id="KW-1185">Reference proteome</keyword>
<keyword evidence="3" id="KW-0645">Protease</keyword>
<keyword evidence="2" id="KW-0732">Signal</keyword>
<dbReference type="STRING" id="52904.ENSSMAP00000028925"/>
<dbReference type="Pfam" id="PF00167">
    <property type="entry name" value="FGF"/>
    <property type="match status" value="1"/>
</dbReference>
<gene>
    <name evidence="3" type="ORF">SMAX5B_021710</name>
</gene>
<name>A0A2U9CCT3_SCOMX</name>
<comment type="similarity">
    <text evidence="1 2">Belongs to the heparin-binding growth factors family.</text>
</comment>
<keyword evidence="3" id="KW-0472">Membrane</keyword>
<dbReference type="SMART" id="SM00442">
    <property type="entry name" value="FGF"/>
    <property type="match status" value="1"/>
</dbReference>
<dbReference type="GO" id="GO:0008083">
    <property type="term" value="F:growth factor activity"/>
    <property type="evidence" value="ECO:0007669"/>
    <property type="project" value="InterPro"/>
</dbReference>
<feature type="chain" id="PRO_5015800528" description="Fibroblast growth factor" evidence="2">
    <location>
        <begin position="25"/>
        <end position="207"/>
    </location>
</feature>
<dbReference type="CDD" id="cd23305">
    <property type="entry name" value="beta-trefoil_FGF3-like"/>
    <property type="match status" value="1"/>
</dbReference>
<dbReference type="GO" id="GO:0006508">
    <property type="term" value="P:proteolysis"/>
    <property type="evidence" value="ECO:0007669"/>
    <property type="project" value="UniProtKB-KW"/>
</dbReference>
<accession>A0A2U9CCT3</accession>
<dbReference type="PRINTS" id="PR00262">
    <property type="entry name" value="IL1HBGF"/>
</dbReference>